<evidence type="ECO:0000313" key="2">
    <source>
        <dbReference type="Proteomes" id="UP000886822"/>
    </source>
</evidence>
<evidence type="ECO:0008006" key="3">
    <source>
        <dbReference type="Google" id="ProtNLM"/>
    </source>
</evidence>
<evidence type="ECO:0000313" key="1">
    <source>
        <dbReference type="EMBL" id="HIW72529.1"/>
    </source>
</evidence>
<organism evidence="1 2">
    <name type="scientific">Candidatus Levilactobacillus faecigallinarum</name>
    <dbReference type="NCBI Taxonomy" id="2838638"/>
    <lineage>
        <taxon>Bacteria</taxon>
        <taxon>Bacillati</taxon>
        <taxon>Bacillota</taxon>
        <taxon>Bacilli</taxon>
        <taxon>Lactobacillales</taxon>
        <taxon>Lactobacillaceae</taxon>
        <taxon>Levilactobacillus</taxon>
    </lineage>
</organism>
<dbReference type="AlphaFoldDB" id="A0A9D1QTS9"/>
<reference evidence="1" key="2">
    <citation type="submission" date="2021-04" db="EMBL/GenBank/DDBJ databases">
        <authorList>
            <person name="Gilroy R."/>
        </authorList>
    </citation>
    <scope>NUCLEOTIDE SEQUENCE</scope>
    <source>
        <strain evidence="1">CHK173-259</strain>
    </source>
</reference>
<comment type="caution">
    <text evidence="1">The sequence shown here is derived from an EMBL/GenBank/DDBJ whole genome shotgun (WGS) entry which is preliminary data.</text>
</comment>
<proteinExistence type="predicted"/>
<accession>A0A9D1QTS9</accession>
<reference evidence="1" key="1">
    <citation type="journal article" date="2021" name="PeerJ">
        <title>Extensive microbial diversity within the chicken gut microbiome revealed by metagenomics and culture.</title>
        <authorList>
            <person name="Gilroy R."/>
            <person name="Ravi A."/>
            <person name="Getino M."/>
            <person name="Pursley I."/>
            <person name="Horton D.L."/>
            <person name="Alikhan N.F."/>
            <person name="Baker D."/>
            <person name="Gharbi K."/>
            <person name="Hall N."/>
            <person name="Watson M."/>
            <person name="Adriaenssens E.M."/>
            <person name="Foster-Nyarko E."/>
            <person name="Jarju S."/>
            <person name="Secka A."/>
            <person name="Antonio M."/>
            <person name="Oren A."/>
            <person name="Chaudhuri R.R."/>
            <person name="La Ragione R."/>
            <person name="Hildebrand F."/>
            <person name="Pallen M.J."/>
        </authorList>
    </citation>
    <scope>NUCLEOTIDE SEQUENCE</scope>
    <source>
        <strain evidence="1">CHK173-259</strain>
    </source>
</reference>
<name>A0A9D1QTS9_9LACO</name>
<dbReference type="EMBL" id="DXGJ01000062">
    <property type="protein sequence ID" value="HIW72529.1"/>
    <property type="molecule type" value="Genomic_DNA"/>
</dbReference>
<dbReference type="Proteomes" id="UP000886822">
    <property type="component" value="Unassembled WGS sequence"/>
</dbReference>
<sequence length="1197" mass="138270">MTNIEFPKLIRHMHQIITKDSPGCLMTLGAPMGSGKTYGIIQYISHKMIADSSFRVFFVANQLTGLHENAFFSAILAAYQEAYGPFATTADQKWYLDQHVAILKSLPNSVAALLETPLPPELNTNQIHHFMEILSQYHRRYQNRPSDSISDGSADWQNLKNAYEEVKRAIVETVASALHLSVPLSRVDRHKIQQYVATQKTALTAFLVHCFSTIDLEKRQLVILTSAKLISTYLDFFTGKSLPVSRKQCLGNALIVIDEIDNLKPIILDKIIDDAQRFPIDFLPFFKEVYAGVNHPQKKRPVGILKILRKDHQLSTLKHLINNLAQEYELEEDYKTVNIQTTNNFIFTLDNITETTHGPWWSRQDKEKQQVTIYTGKSPQENNLHFYRMLRRMGHFQMTLARLINDWAMQYQQKVNRQRQALDNQFSLNDAILTICDCLGFSTESKQLMMALHQRLGHLHGKPLNLPKGQYGQYLQRTGLQLFSMTDGDAHLNRTSLGAVFIQETPEKFLLKLAQRGPVLGVSATVDVETVLGNFDFNFLREQLGDHLLDGNQDLSATTRQQFDVSQRCRQQGISVKILPVISEYGDVEDGQCMRRLIRKRLPDFSEQSVLNPHLRQLEDIVRQLTCDIRRVNDNDQSCSYYQNRYLDLFDSFICFLIQPKMPTFLGLQSVSPKSQGEPNESQMAATSIGQVFNLLAIILCSQEKNQPQLRLIKKKQDIERQTIEEQINQALMLPEKDETRVYLLSAYQTLGVGQNLVHNIGVLEKKWAINIAPQDAEISDSRHRKIDISGIYYGPITHIFSNTNQDFSKQLTRSWILKYYQLYSLVDNHEISLLDVKKYARAQSQRRHVPQLRQSISYFGAQTRIVLQAAGRLDRTFNKVPTTLVVVSSDILNYFNVFPLQDYQLGPIAQALRTYQQQKKMPAFTPEQATRNEWENQTLKTQKTVDYLKQHLQERGPANRFKHYRDELIHYPTVGFEHYHANEDKPEFAYLHEATTCYHVQRQGETFTFLPDNLGNEIVSAENTGLTAMMHNSLLAAHFDALHYPKHWEKLAYTLNPVQADSYKGRLGEICGQCLLEHYWHVTLTELPLQFNEFFDFETANKVLIDFKNWQQPHQRNFKQERQHVQEKLDVIRQNKPTENWRVLIINILQPRGDQVFHIQAVNSQHILEVPYLLNQKGVFILTPAQQQRVAKFLNG</sequence>
<protein>
    <recommendedName>
        <fullName evidence="3">Helicase/UvrB N-terminal domain-containing protein</fullName>
    </recommendedName>
</protein>
<gene>
    <name evidence="1" type="ORF">H9875_07890</name>
</gene>